<keyword evidence="5" id="KW-0472">Membrane</keyword>
<feature type="region of interest" description="Disordered" evidence="7">
    <location>
        <begin position="596"/>
        <end position="615"/>
    </location>
</feature>
<feature type="domain" description="GRIP" evidence="8">
    <location>
        <begin position="824"/>
        <end position="872"/>
    </location>
</feature>
<evidence type="ECO:0000313" key="10">
    <source>
        <dbReference type="Proteomes" id="UP001163846"/>
    </source>
</evidence>
<evidence type="ECO:0000256" key="4">
    <source>
        <dbReference type="ARBA" id="ARBA00023054"/>
    </source>
</evidence>
<keyword evidence="3" id="KW-0963">Cytoplasm</keyword>
<reference evidence="9" key="1">
    <citation type="submission" date="2022-08" db="EMBL/GenBank/DDBJ databases">
        <authorList>
            <consortium name="DOE Joint Genome Institute"/>
            <person name="Min B."/>
            <person name="Riley R."/>
            <person name="Sierra-Patev S."/>
            <person name="Naranjo-Ortiz M."/>
            <person name="Looney B."/>
            <person name="Konkel Z."/>
            <person name="Slot J.C."/>
            <person name="Sakamoto Y."/>
            <person name="Steenwyk J.L."/>
            <person name="Rokas A."/>
            <person name="Carro J."/>
            <person name="Camarero S."/>
            <person name="Ferreira P."/>
            <person name="Molpeceres G."/>
            <person name="Ruiz-Duenas F.J."/>
            <person name="Serrano A."/>
            <person name="Henrissat B."/>
            <person name="Drula E."/>
            <person name="Hughes K.W."/>
            <person name="Mata J.L."/>
            <person name="Ishikawa N.K."/>
            <person name="Vargas-Isla R."/>
            <person name="Ushijima S."/>
            <person name="Smith C.A."/>
            <person name="Ahrendt S."/>
            <person name="Andreopoulos W."/>
            <person name="He G."/>
            <person name="Labutti K."/>
            <person name="Lipzen A."/>
            <person name="Ng V."/>
            <person name="Sandor L."/>
            <person name="Barry K."/>
            <person name="Martinez A.T."/>
            <person name="Xiao Y."/>
            <person name="Gibbons J.G."/>
            <person name="Terashima K."/>
            <person name="Hibbett D.S."/>
            <person name="Grigoriev I.V."/>
        </authorList>
    </citation>
    <scope>NUCLEOTIDE SEQUENCE</scope>
    <source>
        <strain evidence="9">TFB9207</strain>
    </source>
</reference>
<dbReference type="Gene3D" id="1.10.220.60">
    <property type="entry name" value="GRIP domain"/>
    <property type="match status" value="1"/>
</dbReference>
<dbReference type="PROSITE" id="PS50913">
    <property type="entry name" value="GRIP"/>
    <property type="match status" value="1"/>
</dbReference>
<feature type="compositionally biased region" description="Polar residues" evidence="7">
    <location>
        <begin position="241"/>
        <end position="255"/>
    </location>
</feature>
<dbReference type="InterPro" id="IPR000237">
    <property type="entry name" value="GRIP_dom"/>
</dbReference>
<dbReference type="EMBL" id="MU805945">
    <property type="protein sequence ID" value="KAJ3844876.1"/>
    <property type="molecule type" value="Genomic_DNA"/>
</dbReference>
<dbReference type="AlphaFoldDB" id="A0AA38UL87"/>
<dbReference type="InterPro" id="IPR051952">
    <property type="entry name" value="Golgi-autophagy_related"/>
</dbReference>
<feature type="region of interest" description="Disordered" evidence="7">
    <location>
        <begin position="781"/>
        <end position="827"/>
    </location>
</feature>
<name>A0AA38UL87_9AGAR</name>
<feature type="compositionally biased region" description="Low complexity" evidence="7">
    <location>
        <begin position="133"/>
        <end position="159"/>
    </location>
</feature>
<evidence type="ECO:0000256" key="2">
    <source>
        <dbReference type="ARBA" id="ARBA00004496"/>
    </source>
</evidence>
<dbReference type="Pfam" id="PF01465">
    <property type="entry name" value="GRIP"/>
    <property type="match status" value="1"/>
</dbReference>
<dbReference type="GO" id="GO:0005794">
    <property type="term" value="C:Golgi apparatus"/>
    <property type="evidence" value="ECO:0007669"/>
    <property type="project" value="TreeGrafter"/>
</dbReference>
<feature type="compositionally biased region" description="Polar residues" evidence="7">
    <location>
        <begin position="102"/>
        <end position="116"/>
    </location>
</feature>
<feature type="compositionally biased region" description="Polar residues" evidence="7">
    <location>
        <begin position="602"/>
        <end position="615"/>
    </location>
</feature>
<evidence type="ECO:0000256" key="3">
    <source>
        <dbReference type="ARBA" id="ARBA00022490"/>
    </source>
</evidence>
<feature type="coiled-coil region" evidence="6">
    <location>
        <begin position="626"/>
        <end position="653"/>
    </location>
</feature>
<evidence type="ECO:0000256" key="5">
    <source>
        <dbReference type="ARBA" id="ARBA00023136"/>
    </source>
</evidence>
<dbReference type="Proteomes" id="UP001163846">
    <property type="component" value="Unassembled WGS sequence"/>
</dbReference>
<comment type="caution">
    <text evidence="9">The sequence shown here is derived from an EMBL/GenBank/DDBJ whole genome shotgun (WGS) entry which is preliminary data.</text>
</comment>
<proteinExistence type="predicted"/>
<evidence type="ECO:0000313" key="9">
    <source>
        <dbReference type="EMBL" id="KAJ3844876.1"/>
    </source>
</evidence>
<organism evidence="9 10">
    <name type="scientific">Lentinula raphanica</name>
    <dbReference type="NCBI Taxonomy" id="153919"/>
    <lineage>
        <taxon>Eukaryota</taxon>
        <taxon>Fungi</taxon>
        <taxon>Dikarya</taxon>
        <taxon>Basidiomycota</taxon>
        <taxon>Agaricomycotina</taxon>
        <taxon>Agaricomycetes</taxon>
        <taxon>Agaricomycetidae</taxon>
        <taxon>Agaricales</taxon>
        <taxon>Marasmiineae</taxon>
        <taxon>Omphalotaceae</taxon>
        <taxon>Lentinula</taxon>
    </lineage>
</organism>
<feature type="compositionally biased region" description="Low complexity" evidence="7">
    <location>
        <begin position="48"/>
        <end position="80"/>
    </location>
</feature>
<keyword evidence="10" id="KW-1185">Reference proteome</keyword>
<feature type="compositionally biased region" description="Low complexity" evidence="7">
    <location>
        <begin position="117"/>
        <end position="126"/>
    </location>
</feature>
<feature type="compositionally biased region" description="Low complexity" evidence="7">
    <location>
        <begin position="793"/>
        <end position="811"/>
    </location>
</feature>
<feature type="compositionally biased region" description="Polar residues" evidence="7">
    <location>
        <begin position="28"/>
        <end position="46"/>
    </location>
</feature>
<keyword evidence="4 6" id="KW-0175">Coiled coil</keyword>
<dbReference type="SMART" id="SM00755">
    <property type="entry name" value="Grip"/>
    <property type="match status" value="1"/>
</dbReference>
<evidence type="ECO:0000256" key="7">
    <source>
        <dbReference type="SAM" id="MobiDB-lite"/>
    </source>
</evidence>
<protein>
    <recommendedName>
        <fullName evidence="8">GRIP domain-containing protein</fullName>
    </recommendedName>
</protein>
<accession>A0AA38UL87</accession>
<dbReference type="PANTHER" id="PTHR23157:SF25">
    <property type="entry name" value="GRIP AND COILED-COIL DOMAIN-CONTAINING PROTEIN 1"/>
    <property type="match status" value="1"/>
</dbReference>
<evidence type="ECO:0000256" key="6">
    <source>
        <dbReference type="SAM" id="Coils"/>
    </source>
</evidence>
<gene>
    <name evidence="9" type="ORF">F5878DRAFT_21405</name>
</gene>
<feature type="region of interest" description="Disordered" evidence="7">
    <location>
        <begin position="1"/>
        <end position="276"/>
    </location>
</feature>
<feature type="coiled-coil region" evidence="6">
    <location>
        <begin position="686"/>
        <end position="776"/>
    </location>
</feature>
<dbReference type="PANTHER" id="PTHR23157">
    <property type="entry name" value="GRIP AND COILED-COIL DOMAIN-CONTAINING PROTEIN 1"/>
    <property type="match status" value="1"/>
</dbReference>
<sequence>MFSQFRHAVETFAPLPRNSSEEAGHNDGGSTSPHLRSQSGDFTSPTHLAENALSSLSNLRKSFSPTLPGSPSSPSQKSPATPRPSTPRPYKSTLEERLRAATTFTIGEASNSTTPQPSARASPAPSILQKDQPLSPSSTPLPDSPISSLSSNPSTSDPLCNPPLQSDSFPNDADESVTSGEIDKSQAAQMHSEPGAHDDLDVHHTPEGDDFPAKEDTEDHVDAEGPVDDETAEPSVESDDASTNPIALTQETPHTPTADELEQRSESVSPGPSARFADVSTSFKRLQAEKTAADTVLREFTPLESIRDSDALRDFLHNVALKTELSQEEIKRLNTKLQTQESRIEELRDTHRLESHSQSNQIDSLKKQLEESELLMKALQASNDELSALKAENEHLNGEVAKGKEMVKDEEDKRSKAISLLKTVRQKLAKAEKDRDEAAKELSVSKEKERGERAREEAEKLKHQTEIDTLNAERDKALNGLKAQFDRELAVTKERHEKDLAAVRAELELGAVTAKAAFDKELATKNARITQLENSLNAVVRDKNSFFERVQISQAELESSQVHLESLQSQNAELQHQLREQGDRIAILTEELSEARREHDLPSSNFSKDSTLTSSEDTARLLTSVEVKYEAKLTELKRVLNNMEKERNESDAEWSRKLREKNKELERLGSLLGTATQSKAQDDGVVENLKLEITTLQQQITAGRTEVSELRTQIAQLKENETTFSTREAEADTKIKVLEQKLEELKSRESQIRATNKTLRDELRKVQSSAALLDRQRNPGIGYWNSRTEAKSSESVNSSSTSLPPTSRTSSDNARNSHNSPAKKEEEEVNLEYLRNVILQFLEHKEMRPNLVRVLSIILHFTPQETRRLIAKV</sequence>
<feature type="compositionally biased region" description="Acidic residues" evidence="7">
    <location>
        <begin position="224"/>
        <end position="240"/>
    </location>
</feature>
<feature type="region of interest" description="Disordered" evidence="7">
    <location>
        <begin position="431"/>
        <end position="462"/>
    </location>
</feature>
<evidence type="ECO:0000256" key="1">
    <source>
        <dbReference type="ARBA" id="ARBA00004184"/>
    </source>
</evidence>
<comment type="subcellular location">
    <subcellularLocation>
        <location evidence="2">Cytoplasm</location>
    </subcellularLocation>
    <subcellularLocation>
        <location evidence="1">Endomembrane system</location>
        <topology evidence="1">Peripheral membrane protein</topology>
    </subcellularLocation>
</comment>
<evidence type="ECO:0000259" key="8">
    <source>
        <dbReference type="PROSITE" id="PS50913"/>
    </source>
</evidence>
<feature type="compositionally biased region" description="Basic and acidic residues" evidence="7">
    <location>
        <begin position="194"/>
        <end position="223"/>
    </location>
</feature>